<keyword evidence="7" id="KW-1185">Reference proteome</keyword>
<evidence type="ECO:0000256" key="1">
    <source>
        <dbReference type="ARBA" id="ARBA00007553"/>
    </source>
</evidence>
<evidence type="ECO:0000313" key="10">
    <source>
        <dbReference type="RefSeq" id="XP_015042500.1"/>
    </source>
</evidence>
<sequence>MHVNYKRNMNGQPLSADMSNRIINLTTGKNCSTSSTDSGVILIDNVPNFKAEGPMTKDTSSSSDEEPQSRPKAEANTKSQDPKLISIEHTINISQSKGAKTSPTLSIRSTTISIVSIDENALDSSCIDSDSDVEGSHDDCTVQKLGQQISYPPNCSSQLRDLNQGLTLISRQVTPGQTEVPPPTASEAGAMAKQLLNGTLALATPTQTGPNSPQGIGSIALTNSTDVTFGDKHFYEGPVTIQQFLIDNRDKWKPGDCADGGLGAGQDNPAFNGRPQANGTPAGSKLDDPGQQAPMLCPYLPNTISRKAISITVAFVLLTTLLGIILATTTNLFGKTLNKSKLGDVLDDSRLNIPINSTIDQDNIGGGLILRFVHRQAWLAQPPQKTLADLMLPVSLVIVLPTNSDNCSTQAQCVLRVRLRQTFDIESLQEDDIAFNFVIGGDGNVYVGRGWNQVGAHMSGYNVRSLSFAYIGSFQNQKPSAKQLSVTHLLLERGVSLGKISPNYRLTGASKLEPSITEYKADQLYQSFSNWTHWS</sequence>
<dbReference type="GeneID" id="6900932"/>
<evidence type="ECO:0000313" key="7">
    <source>
        <dbReference type="Proteomes" id="UP000001819"/>
    </source>
</evidence>
<dbReference type="GO" id="GO:0008270">
    <property type="term" value="F:zinc ion binding"/>
    <property type="evidence" value="ECO:0007669"/>
    <property type="project" value="InterPro"/>
</dbReference>
<dbReference type="RefSeq" id="XP_033240215.1">
    <property type="nucleotide sequence ID" value="XM_033384324.1"/>
</dbReference>
<name>A0A0R3P2L8_DROPS</name>
<evidence type="ECO:0000256" key="2">
    <source>
        <dbReference type="ARBA" id="ARBA00022588"/>
    </source>
</evidence>
<dbReference type="GO" id="GO:0009253">
    <property type="term" value="P:peptidoglycan catabolic process"/>
    <property type="evidence" value="ECO:0007669"/>
    <property type="project" value="InterPro"/>
</dbReference>
<evidence type="ECO:0000313" key="8">
    <source>
        <dbReference type="RefSeq" id="XP_015042495.1"/>
    </source>
</evidence>
<dbReference type="Gene3D" id="3.40.80.10">
    <property type="entry name" value="Peptidoglycan recognition protein-like"/>
    <property type="match status" value="1"/>
</dbReference>
<feature type="region of interest" description="Disordered" evidence="4">
    <location>
        <begin position="49"/>
        <end position="84"/>
    </location>
</feature>
<dbReference type="PANTHER" id="PTHR11022">
    <property type="entry name" value="PEPTIDOGLYCAN RECOGNITION PROTEIN"/>
    <property type="match status" value="1"/>
</dbReference>
<dbReference type="SMR" id="A0A0R3P2L8"/>
<dbReference type="RefSeq" id="XP_015042500.1">
    <property type="nucleotide sequence ID" value="XM_015187014.2"/>
</dbReference>
<dbReference type="InterPro" id="IPR002502">
    <property type="entry name" value="Amidase_domain"/>
</dbReference>
<organism evidence="7 11">
    <name type="scientific">Drosophila pseudoobscura pseudoobscura</name>
    <name type="common">Fruit fly</name>
    <dbReference type="NCBI Taxonomy" id="46245"/>
    <lineage>
        <taxon>Eukaryota</taxon>
        <taxon>Metazoa</taxon>
        <taxon>Ecdysozoa</taxon>
        <taxon>Arthropoda</taxon>
        <taxon>Hexapoda</taxon>
        <taxon>Insecta</taxon>
        <taxon>Pterygota</taxon>
        <taxon>Neoptera</taxon>
        <taxon>Endopterygota</taxon>
        <taxon>Diptera</taxon>
        <taxon>Brachycera</taxon>
        <taxon>Muscomorpha</taxon>
        <taxon>Ephydroidea</taxon>
        <taxon>Drosophilidae</taxon>
        <taxon>Drosophila</taxon>
        <taxon>Sophophora</taxon>
    </lineage>
</organism>
<keyword evidence="5" id="KW-0812">Transmembrane</keyword>
<keyword evidence="5" id="KW-0472">Membrane</keyword>
<comment type="similarity">
    <text evidence="1">Belongs to the N-acetylmuramoyl-L-alanine amidase 2 family.</text>
</comment>
<dbReference type="eggNOG" id="ENOG502S2KY">
    <property type="taxonomic scope" value="Eukaryota"/>
</dbReference>
<keyword evidence="5" id="KW-1133">Transmembrane helix</keyword>
<dbReference type="InterPro" id="IPR006619">
    <property type="entry name" value="PGRP_domain_met/bac"/>
</dbReference>
<dbReference type="SMART" id="SM00701">
    <property type="entry name" value="PGRP"/>
    <property type="match status" value="1"/>
</dbReference>
<dbReference type="CDD" id="cd06583">
    <property type="entry name" value="PGRP"/>
    <property type="match status" value="1"/>
</dbReference>
<keyword evidence="3" id="KW-0391">Immunity</keyword>
<reference evidence="8 9" key="1">
    <citation type="submission" date="2025-04" db="UniProtKB">
        <authorList>
            <consortium name="RefSeq"/>
        </authorList>
    </citation>
    <scope>IDENTIFICATION</scope>
    <source>
        <strain evidence="8 9">MV-25-SWS-2005</strain>
        <tissue evidence="8 9">Whole body</tissue>
    </source>
</reference>
<dbReference type="InterPro" id="IPR015510">
    <property type="entry name" value="PGRP"/>
</dbReference>
<dbReference type="RefSeq" id="XP_015042495.1">
    <property type="nucleotide sequence ID" value="XM_015187009.2"/>
</dbReference>
<evidence type="ECO:0000256" key="3">
    <source>
        <dbReference type="ARBA" id="ARBA00022859"/>
    </source>
</evidence>
<dbReference type="AlphaFoldDB" id="A0A0R3P2L8"/>
<dbReference type="Pfam" id="PF01510">
    <property type="entry name" value="Amidase_2"/>
    <property type="match status" value="1"/>
</dbReference>
<dbReference type="PANTHER" id="PTHR11022:SF41">
    <property type="entry name" value="PEPTIDOGLYCAN-RECOGNITION PROTEIN LC-RELATED"/>
    <property type="match status" value="1"/>
</dbReference>
<dbReference type="GO" id="GO:0045087">
    <property type="term" value="P:innate immune response"/>
    <property type="evidence" value="ECO:0007669"/>
    <property type="project" value="UniProtKB-KW"/>
</dbReference>
<evidence type="ECO:0000313" key="11">
    <source>
        <dbReference type="RefSeq" id="XP_033240215.1"/>
    </source>
</evidence>
<feature type="transmembrane region" description="Helical" evidence="5">
    <location>
        <begin position="308"/>
        <end position="333"/>
    </location>
</feature>
<accession>A0A6I8W9Z1</accession>
<dbReference type="Proteomes" id="UP000001819">
    <property type="component" value="Chromosome X"/>
</dbReference>
<evidence type="ECO:0000256" key="5">
    <source>
        <dbReference type="SAM" id="Phobius"/>
    </source>
</evidence>
<feature type="region of interest" description="Disordered" evidence="4">
    <location>
        <begin position="257"/>
        <end position="290"/>
    </location>
</feature>
<dbReference type="SUPFAM" id="SSF55846">
    <property type="entry name" value="N-acetylmuramoyl-L-alanine amidase-like"/>
    <property type="match status" value="1"/>
</dbReference>
<evidence type="ECO:0000259" key="6">
    <source>
        <dbReference type="SMART" id="SM00701"/>
    </source>
</evidence>
<accession>A0A0R3P2L8</accession>
<dbReference type="InterPro" id="IPR036505">
    <property type="entry name" value="Amidase/PGRP_sf"/>
</dbReference>
<gene>
    <name evidence="8 9 10 11" type="primary">PGRP-LC</name>
</gene>
<dbReference type="RefSeq" id="XP_015042498.1">
    <property type="nucleotide sequence ID" value="XM_015187012.2"/>
</dbReference>
<proteinExistence type="inferred from homology"/>
<evidence type="ECO:0000313" key="9">
    <source>
        <dbReference type="RefSeq" id="XP_015042498.1"/>
    </source>
</evidence>
<dbReference type="GO" id="GO:0008745">
    <property type="term" value="F:N-acetylmuramoyl-L-alanine amidase activity"/>
    <property type="evidence" value="ECO:0007669"/>
    <property type="project" value="InterPro"/>
</dbReference>
<dbReference type="STRING" id="46245.A0A0R3P2L8"/>
<keyword evidence="2" id="KW-0399">Innate immunity</keyword>
<feature type="domain" description="Peptidoglycan recognition protein family" evidence="6">
    <location>
        <begin position="370"/>
        <end position="513"/>
    </location>
</feature>
<dbReference type="Bgee" id="FBgn0250653">
    <property type="expression patterns" value="Expressed in insect adult head and 2 other cell types or tissues"/>
</dbReference>
<protein>
    <submittedName>
        <fullName evidence="8 9">Peptidoglycan-recognition protein LC isoform X1</fullName>
    </submittedName>
</protein>
<evidence type="ECO:0000256" key="4">
    <source>
        <dbReference type="SAM" id="MobiDB-lite"/>
    </source>
</evidence>